<keyword evidence="2" id="KW-1185">Reference proteome</keyword>
<reference evidence="1" key="1">
    <citation type="submission" date="2020-08" db="EMBL/GenBank/DDBJ databases">
        <title>Multicomponent nature underlies the extraordinary mechanical properties of spider dragline silk.</title>
        <authorList>
            <person name="Kono N."/>
            <person name="Nakamura H."/>
            <person name="Mori M."/>
            <person name="Yoshida Y."/>
            <person name="Ohtoshi R."/>
            <person name="Malay A.D."/>
            <person name="Moran D.A.P."/>
            <person name="Tomita M."/>
            <person name="Numata K."/>
            <person name="Arakawa K."/>
        </authorList>
    </citation>
    <scope>NUCLEOTIDE SEQUENCE</scope>
</reference>
<comment type="caution">
    <text evidence="1">The sequence shown here is derived from an EMBL/GenBank/DDBJ whole genome shotgun (WGS) entry which is preliminary data.</text>
</comment>
<name>A0A8X6NYY3_NEPPI</name>
<accession>A0A8X6NYY3</accession>
<organism evidence="1 2">
    <name type="scientific">Nephila pilipes</name>
    <name type="common">Giant wood spider</name>
    <name type="synonym">Nephila maculata</name>
    <dbReference type="NCBI Taxonomy" id="299642"/>
    <lineage>
        <taxon>Eukaryota</taxon>
        <taxon>Metazoa</taxon>
        <taxon>Ecdysozoa</taxon>
        <taxon>Arthropoda</taxon>
        <taxon>Chelicerata</taxon>
        <taxon>Arachnida</taxon>
        <taxon>Araneae</taxon>
        <taxon>Araneomorphae</taxon>
        <taxon>Entelegynae</taxon>
        <taxon>Araneoidea</taxon>
        <taxon>Nephilidae</taxon>
        <taxon>Nephila</taxon>
    </lineage>
</organism>
<sequence length="130" mass="14857">MSLKSLEKVELKLVAEELALDVPSGAKIDELKSLVESSEVFENDAENIIIGESFELSTDVILKRGRFNLRKLRSNSRELEKLWMDNVLINVDVVSEHQLKTLGLNWNPDKDELSLEMRGSSRFLEIITKQ</sequence>
<proteinExistence type="predicted"/>
<dbReference type="AlphaFoldDB" id="A0A8X6NYY3"/>
<evidence type="ECO:0000313" key="2">
    <source>
        <dbReference type="Proteomes" id="UP000887013"/>
    </source>
</evidence>
<dbReference type="EMBL" id="BMAW01109482">
    <property type="protein sequence ID" value="GFT38631.1"/>
    <property type="molecule type" value="Genomic_DNA"/>
</dbReference>
<dbReference type="Proteomes" id="UP000887013">
    <property type="component" value="Unassembled WGS sequence"/>
</dbReference>
<gene>
    <name evidence="1" type="primary">X975_00963</name>
    <name evidence="1" type="ORF">NPIL_43781</name>
</gene>
<protein>
    <submittedName>
        <fullName evidence="1">Uncharacterized protein</fullName>
    </submittedName>
</protein>
<evidence type="ECO:0000313" key="1">
    <source>
        <dbReference type="EMBL" id="GFT38631.1"/>
    </source>
</evidence>